<feature type="compositionally biased region" description="Basic and acidic residues" evidence="1">
    <location>
        <begin position="17"/>
        <end position="36"/>
    </location>
</feature>
<feature type="region of interest" description="Disordered" evidence="1">
    <location>
        <begin position="74"/>
        <end position="99"/>
    </location>
</feature>
<comment type="caution">
    <text evidence="2">The sequence shown here is derived from an EMBL/GenBank/DDBJ whole genome shotgun (WGS) entry which is preliminary data.</text>
</comment>
<evidence type="ECO:0000313" key="2">
    <source>
        <dbReference type="EMBL" id="EJT50797.1"/>
    </source>
</evidence>
<reference evidence="2 3" key="1">
    <citation type="journal article" date="2012" name="Eukaryot. Cell">
        <title>Draft genome sequence of CBS 2479, the standard type strain of Trichosporon asahii.</title>
        <authorList>
            <person name="Yang R.Y."/>
            <person name="Li H.T."/>
            <person name="Zhu H."/>
            <person name="Zhou G.P."/>
            <person name="Wang M."/>
            <person name="Wang L."/>
        </authorList>
    </citation>
    <scope>NUCLEOTIDE SEQUENCE [LARGE SCALE GENOMIC DNA]</scope>
    <source>
        <strain evidence="3">ATCC 90039 / CBS 2479 / JCM 2466 / KCTC 7840 / NCYC 2677 / UAMH 7654</strain>
    </source>
</reference>
<dbReference type="Proteomes" id="UP000002748">
    <property type="component" value="Unassembled WGS sequence"/>
</dbReference>
<dbReference type="EMBL" id="ALBS01000087">
    <property type="protein sequence ID" value="EJT50797.1"/>
    <property type="molecule type" value="Genomic_DNA"/>
</dbReference>
<feature type="region of interest" description="Disordered" evidence="1">
    <location>
        <begin position="1"/>
        <end position="49"/>
    </location>
</feature>
<gene>
    <name evidence="2" type="ORF">A1Q1_08010</name>
</gene>
<protein>
    <submittedName>
        <fullName evidence="2">Uncharacterized protein</fullName>
    </submittedName>
</protein>
<dbReference type="HOGENOM" id="CLU_1511658_0_0_1"/>
<evidence type="ECO:0000313" key="3">
    <source>
        <dbReference type="Proteomes" id="UP000002748"/>
    </source>
</evidence>
<dbReference type="AlphaFoldDB" id="J6F654"/>
<feature type="compositionally biased region" description="Basic residues" evidence="1">
    <location>
        <begin position="1"/>
        <end position="12"/>
    </location>
</feature>
<accession>J6F654</accession>
<dbReference type="KEGG" id="tasa:A1Q1_08010"/>
<organism evidence="2 3">
    <name type="scientific">Trichosporon asahii var. asahii (strain ATCC 90039 / CBS 2479 / JCM 2466 / KCTC 7840 / NBRC 103889/ NCYC 2677 / UAMH 7654)</name>
    <name type="common">Yeast</name>
    <dbReference type="NCBI Taxonomy" id="1186058"/>
    <lineage>
        <taxon>Eukaryota</taxon>
        <taxon>Fungi</taxon>
        <taxon>Dikarya</taxon>
        <taxon>Basidiomycota</taxon>
        <taxon>Agaricomycotina</taxon>
        <taxon>Tremellomycetes</taxon>
        <taxon>Trichosporonales</taxon>
        <taxon>Trichosporonaceae</taxon>
        <taxon>Trichosporon</taxon>
    </lineage>
</organism>
<dbReference type="RefSeq" id="XP_014181671.1">
    <property type="nucleotide sequence ID" value="XM_014326196.1"/>
</dbReference>
<proteinExistence type="predicted"/>
<name>J6F654_TRIAS</name>
<dbReference type="GeneID" id="25991522"/>
<evidence type="ECO:0000256" key="1">
    <source>
        <dbReference type="SAM" id="MobiDB-lite"/>
    </source>
</evidence>
<dbReference type="VEuPathDB" id="FungiDB:A1Q1_08010"/>
<sequence length="178" mass="18888">MANRAKPRHRHSQVTEPRLRRADPTGGCRGDRRRSGPPDPSLLTGLRKSHIDSLTTGSLSTGSLSTGSLTLPVGLPESAAGNASQELGETADRYLPGHTSGMCPTFPDLNQDLNQERSRTVCSSVLVDITAPSAVRAGEDFAQGCVFYPDKGPPAGGLTSHPDALSAFDGSRVKFRRH</sequence>